<reference evidence="5 6" key="1">
    <citation type="submission" date="2019-02" db="EMBL/GenBank/DDBJ databases">
        <title>Apibacter muscae sp. nov.: a novel member of the house fly microbiota.</title>
        <authorList>
            <person name="Park R."/>
        </authorList>
    </citation>
    <scope>NUCLEOTIDE SEQUENCE [LARGE SCALE GENOMIC DNA]</scope>
    <source>
        <strain evidence="5 6">AL1</strain>
    </source>
</reference>
<dbReference type="PANTHER" id="PTHR42901:SF1">
    <property type="entry name" value="ALCOHOL DEHYDROGENASE"/>
    <property type="match status" value="1"/>
</dbReference>
<evidence type="ECO:0000313" key="5">
    <source>
        <dbReference type="EMBL" id="TWP29858.1"/>
    </source>
</evidence>
<sequence length="251" mass="27281">MSQIALITGASSGIGLATARKFAECGINLVLCGRRKEKLEELKKELKEKVEVTLLSFDVSNRKEVFTAIESLTEECKQNINILVNNAGNAHGLDTFQDASLDDFDSMINSNIKGILNVTKALLPYLIKNKSGHIVNLSSIAGKETYPKGSVYCATKHAVESISKGMRMDLLPLGIKVTNIAPGAVETEFSLVRFKGDKNKADAVYTGFEPLVADDIADAIYYAISRPDHVQIADMTILPRAQASGTVFNKK</sequence>
<dbReference type="Pfam" id="PF00106">
    <property type="entry name" value="adh_short"/>
    <property type="match status" value="1"/>
</dbReference>
<dbReference type="InterPro" id="IPR002347">
    <property type="entry name" value="SDR_fam"/>
</dbReference>
<dbReference type="PANTHER" id="PTHR42901">
    <property type="entry name" value="ALCOHOL DEHYDROGENASE"/>
    <property type="match status" value="1"/>
</dbReference>
<organism evidence="5 6">
    <name type="scientific">Apibacter muscae</name>
    <dbReference type="NCBI Taxonomy" id="2509004"/>
    <lineage>
        <taxon>Bacteria</taxon>
        <taxon>Pseudomonadati</taxon>
        <taxon>Bacteroidota</taxon>
        <taxon>Flavobacteriia</taxon>
        <taxon>Flavobacteriales</taxon>
        <taxon>Weeksellaceae</taxon>
        <taxon>Apibacter</taxon>
    </lineage>
</organism>
<evidence type="ECO:0000256" key="4">
    <source>
        <dbReference type="SAM" id="Coils"/>
    </source>
</evidence>
<keyword evidence="6" id="KW-1185">Reference proteome</keyword>
<name>A0A563DHX4_9FLAO</name>
<dbReference type="FunFam" id="3.40.50.720:FF:000047">
    <property type="entry name" value="NADP-dependent L-serine/L-allo-threonine dehydrogenase"/>
    <property type="match status" value="1"/>
</dbReference>
<feature type="coiled-coil region" evidence="4">
    <location>
        <begin position="29"/>
        <end position="56"/>
    </location>
</feature>
<dbReference type="PROSITE" id="PS00061">
    <property type="entry name" value="ADH_SHORT"/>
    <property type="match status" value="1"/>
</dbReference>
<dbReference type="AlphaFoldDB" id="A0A563DHX4"/>
<dbReference type="InterPro" id="IPR020904">
    <property type="entry name" value="Sc_DH/Rdtase_CS"/>
</dbReference>
<dbReference type="EMBL" id="SELH01000013">
    <property type="protein sequence ID" value="TWP29858.1"/>
    <property type="molecule type" value="Genomic_DNA"/>
</dbReference>
<dbReference type="PRINTS" id="PR00080">
    <property type="entry name" value="SDRFAMILY"/>
</dbReference>
<gene>
    <name evidence="5" type="ORF">ETU09_02435</name>
</gene>
<dbReference type="OrthoDB" id="9775296at2"/>
<protein>
    <submittedName>
        <fullName evidence="5">SDR family NAD(P)-dependent oxidoreductase</fullName>
    </submittedName>
</protein>
<comment type="caution">
    <text evidence="5">The sequence shown here is derived from an EMBL/GenBank/DDBJ whole genome shotgun (WGS) entry which is preliminary data.</text>
</comment>
<proteinExistence type="inferred from homology"/>
<dbReference type="Proteomes" id="UP000319499">
    <property type="component" value="Unassembled WGS sequence"/>
</dbReference>
<dbReference type="InterPro" id="IPR036291">
    <property type="entry name" value="NAD(P)-bd_dom_sf"/>
</dbReference>
<comment type="similarity">
    <text evidence="1 3">Belongs to the short-chain dehydrogenases/reductases (SDR) family.</text>
</comment>
<evidence type="ECO:0000256" key="3">
    <source>
        <dbReference type="RuleBase" id="RU000363"/>
    </source>
</evidence>
<accession>A0A563DHX4</accession>
<dbReference type="Gene3D" id="3.40.50.720">
    <property type="entry name" value="NAD(P)-binding Rossmann-like Domain"/>
    <property type="match status" value="1"/>
</dbReference>
<evidence type="ECO:0000256" key="2">
    <source>
        <dbReference type="ARBA" id="ARBA00023002"/>
    </source>
</evidence>
<evidence type="ECO:0000256" key="1">
    <source>
        <dbReference type="ARBA" id="ARBA00006484"/>
    </source>
</evidence>
<dbReference type="PRINTS" id="PR00081">
    <property type="entry name" value="GDHRDH"/>
</dbReference>
<dbReference type="GO" id="GO:0016616">
    <property type="term" value="F:oxidoreductase activity, acting on the CH-OH group of donors, NAD or NADP as acceptor"/>
    <property type="evidence" value="ECO:0007669"/>
    <property type="project" value="UniProtKB-ARBA"/>
</dbReference>
<evidence type="ECO:0000313" key="6">
    <source>
        <dbReference type="Proteomes" id="UP000319499"/>
    </source>
</evidence>
<keyword evidence="4" id="KW-0175">Coiled coil</keyword>
<dbReference type="RefSeq" id="WP_146291656.1">
    <property type="nucleotide sequence ID" value="NZ_SELH01000013.1"/>
</dbReference>
<dbReference type="SUPFAM" id="SSF51735">
    <property type="entry name" value="NAD(P)-binding Rossmann-fold domains"/>
    <property type="match status" value="1"/>
</dbReference>
<keyword evidence="2" id="KW-0560">Oxidoreductase</keyword>